<dbReference type="PANTHER" id="PTHR21621:SF4">
    <property type="entry name" value="GLUTATHIONE SYNTHETASE"/>
    <property type="match status" value="1"/>
</dbReference>
<dbReference type="Pfam" id="PF02951">
    <property type="entry name" value="GSH-S_N"/>
    <property type="match status" value="1"/>
</dbReference>
<dbReference type="OrthoDB" id="9785415at2"/>
<evidence type="ECO:0000256" key="3">
    <source>
        <dbReference type="ARBA" id="ARBA00022598"/>
    </source>
</evidence>
<evidence type="ECO:0000256" key="6">
    <source>
        <dbReference type="ARBA" id="ARBA00022741"/>
    </source>
</evidence>
<dbReference type="InterPro" id="IPR013815">
    <property type="entry name" value="ATP_grasp_subdomain_1"/>
</dbReference>
<keyword evidence="12" id="KW-1185">Reference proteome</keyword>
<evidence type="ECO:0000256" key="7">
    <source>
        <dbReference type="ARBA" id="ARBA00022840"/>
    </source>
</evidence>
<keyword evidence="7 10" id="KW-0067">ATP-binding</keyword>
<keyword evidence="3 10" id="KW-0436">Ligase</keyword>
<dbReference type="GO" id="GO:0005524">
    <property type="term" value="F:ATP binding"/>
    <property type="evidence" value="ECO:0007669"/>
    <property type="project" value="UniProtKB-UniRule"/>
</dbReference>
<keyword evidence="8" id="KW-0460">Magnesium</keyword>
<evidence type="ECO:0000256" key="5">
    <source>
        <dbReference type="ARBA" id="ARBA00022723"/>
    </source>
</evidence>
<dbReference type="PROSITE" id="PS50975">
    <property type="entry name" value="ATP_GRASP"/>
    <property type="match status" value="1"/>
</dbReference>
<dbReference type="Pfam" id="PF02955">
    <property type="entry name" value="GSH-S_ATP"/>
    <property type="match status" value="1"/>
</dbReference>
<evidence type="ECO:0000256" key="10">
    <source>
        <dbReference type="HAMAP-Rule" id="MF_00162"/>
    </source>
</evidence>
<dbReference type="KEGG" id="gak:X907_2745"/>
<protein>
    <recommendedName>
        <fullName evidence="10">Glutathione synthetase</fullName>
        <ecNumber evidence="10">6.3.2.3</ecNumber>
    </recommendedName>
    <alternativeName>
        <fullName evidence="10">GSH synthetase</fullName>
        <shortName evidence="10">GSH-S</shortName>
        <shortName evidence="10">GSHase</shortName>
    </alternativeName>
    <alternativeName>
        <fullName evidence="10">Glutathione synthase</fullName>
    </alternativeName>
</protein>
<evidence type="ECO:0000313" key="11">
    <source>
        <dbReference type="EMBL" id="AZU05254.1"/>
    </source>
</evidence>
<comment type="cofactor">
    <cofactor evidence="1">
        <name>Mn(2+)</name>
        <dbReference type="ChEBI" id="CHEBI:29035"/>
    </cofactor>
</comment>
<comment type="similarity">
    <text evidence="10">Belongs to the prokaryotic GSH synthase family.</text>
</comment>
<dbReference type="InterPro" id="IPR006284">
    <property type="entry name" value="Glut_synth_pro"/>
</dbReference>
<dbReference type="Gene3D" id="3.30.470.20">
    <property type="entry name" value="ATP-grasp fold, B domain"/>
    <property type="match status" value="1"/>
</dbReference>
<evidence type="ECO:0000256" key="9">
    <source>
        <dbReference type="ARBA" id="ARBA00023211"/>
    </source>
</evidence>
<keyword evidence="6 10" id="KW-0547">Nucleotide-binding</keyword>
<accession>A0A3T0ED94</accession>
<dbReference type="Proteomes" id="UP000286954">
    <property type="component" value="Chromosome"/>
</dbReference>
<dbReference type="NCBIfam" id="TIGR01380">
    <property type="entry name" value="glut_syn"/>
    <property type="match status" value="1"/>
</dbReference>
<keyword evidence="4 10" id="KW-0317">Glutathione biosynthesis</keyword>
<dbReference type="SUPFAM" id="SSF56059">
    <property type="entry name" value="Glutathione synthetase ATP-binding domain-like"/>
    <property type="match status" value="1"/>
</dbReference>
<keyword evidence="9" id="KW-0464">Manganese</keyword>
<evidence type="ECO:0000313" key="12">
    <source>
        <dbReference type="Proteomes" id="UP000286954"/>
    </source>
</evidence>
<sequence length="317" mass="34682">MLKIAFQMDPIAAVNVNGDSTFDIALEAFTRGHEIWVYEPKDMAMEDGKVRARASRVSAMQRVQGEHAVLEPSVVMDLSTLDVIFLRQDPPFDMAYITSTHMLEALQPGVLVVNDPAEVRNAPEKLFVTRFEGLMPPTLISSSLADIRAFFEAHGRDIVVKPLFGNGGAGVFRIRESAENLASLLELFAQVSREPLMAQAFVPDVKNGDKRVILVDGEPAGAINRVPAEGEVRANMHVGGKAVKSDLTARDLEICRIIGPELKARGLVFVGIDVIGDYLTEINVTSPTGVQELRRFSGIDVSKMLIDWVEAKRGQSA</sequence>
<reference evidence="11 12" key="1">
    <citation type="submission" date="2016-12" db="EMBL/GenBank/DDBJ databases">
        <title>The genome of dimorphic prosthecate Glycocaulis alkaliphilus 6b-8t, isolated from crude oil dictates its adaptability in petroleum environments.</title>
        <authorList>
            <person name="Wu X.-L."/>
            <person name="Geng S."/>
        </authorList>
    </citation>
    <scope>NUCLEOTIDE SEQUENCE [LARGE SCALE GENOMIC DNA]</scope>
    <source>
        <strain evidence="11 12">6B-8</strain>
    </source>
</reference>
<dbReference type="EC" id="6.3.2.3" evidence="10"/>
<dbReference type="Gene3D" id="3.30.1490.20">
    <property type="entry name" value="ATP-grasp fold, A domain"/>
    <property type="match status" value="1"/>
</dbReference>
<evidence type="ECO:0000256" key="2">
    <source>
        <dbReference type="ARBA" id="ARBA00001946"/>
    </source>
</evidence>
<dbReference type="GO" id="GO:0005737">
    <property type="term" value="C:cytoplasm"/>
    <property type="evidence" value="ECO:0007669"/>
    <property type="project" value="TreeGrafter"/>
</dbReference>
<dbReference type="InterPro" id="IPR004215">
    <property type="entry name" value="GSHS_N"/>
</dbReference>
<dbReference type="InterPro" id="IPR016185">
    <property type="entry name" value="PreATP-grasp_dom_sf"/>
</dbReference>
<dbReference type="EMBL" id="CP018911">
    <property type="protein sequence ID" value="AZU05254.1"/>
    <property type="molecule type" value="Genomic_DNA"/>
</dbReference>
<comment type="cofactor">
    <cofactor evidence="2">
        <name>Mg(2+)</name>
        <dbReference type="ChEBI" id="CHEBI:18420"/>
    </cofactor>
</comment>
<comment type="catalytic activity">
    <reaction evidence="10">
        <text>gamma-L-glutamyl-L-cysteine + glycine + ATP = glutathione + ADP + phosphate + H(+)</text>
        <dbReference type="Rhea" id="RHEA:13557"/>
        <dbReference type="ChEBI" id="CHEBI:15378"/>
        <dbReference type="ChEBI" id="CHEBI:30616"/>
        <dbReference type="ChEBI" id="CHEBI:43474"/>
        <dbReference type="ChEBI" id="CHEBI:57305"/>
        <dbReference type="ChEBI" id="CHEBI:57925"/>
        <dbReference type="ChEBI" id="CHEBI:58173"/>
        <dbReference type="ChEBI" id="CHEBI:456216"/>
        <dbReference type="EC" id="6.3.2.3"/>
    </reaction>
</comment>
<evidence type="ECO:0000256" key="1">
    <source>
        <dbReference type="ARBA" id="ARBA00001936"/>
    </source>
</evidence>
<dbReference type="PANTHER" id="PTHR21621">
    <property type="entry name" value="RIBOSOMAL PROTEIN S6 MODIFICATION PROTEIN"/>
    <property type="match status" value="1"/>
</dbReference>
<dbReference type="GO" id="GO:0046872">
    <property type="term" value="F:metal ion binding"/>
    <property type="evidence" value="ECO:0007669"/>
    <property type="project" value="UniProtKB-KW"/>
</dbReference>
<dbReference type="RefSeq" id="WP_127568883.1">
    <property type="nucleotide sequence ID" value="NZ_BMFB01000004.1"/>
</dbReference>
<comment type="pathway">
    <text evidence="10">Sulfur metabolism; glutathione biosynthesis; glutathione from L-cysteine and L-glutamate: step 2/2.</text>
</comment>
<evidence type="ECO:0000256" key="8">
    <source>
        <dbReference type="ARBA" id="ARBA00022842"/>
    </source>
</evidence>
<dbReference type="GO" id="GO:0004363">
    <property type="term" value="F:glutathione synthase activity"/>
    <property type="evidence" value="ECO:0007669"/>
    <property type="project" value="UniProtKB-UniRule"/>
</dbReference>
<dbReference type="InterPro" id="IPR011761">
    <property type="entry name" value="ATP-grasp"/>
</dbReference>
<dbReference type="NCBIfam" id="NF003573">
    <property type="entry name" value="PRK05246.1"/>
    <property type="match status" value="1"/>
</dbReference>
<dbReference type="InterPro" id="IPR004218">
    <property type="entry name" value="GSHS_ATP-bd"/>
</dbReference>
<dbReference type="AlphaFoldDB" id="A0A3T0ED94"/>
<dbReference type="Gene3D" id="3.40.50.20">
    <property type="match status" value="1"/>
</dbReference>
<dbReference type="HAMAP" id="MF_00162">
    <property type="entry name" value="GSH_S"/>
    <property type="match status" value="1"/>
</dbReference>
<dbReference type="SUPFAM" id="SSF52440">
    <property type="entry name" value="PreATP-grasp domain"/>
    <property type="match status" value="1"/>
</dbReference>
<gene>
    <name evidence="10" type="primary">gshB</name>
    <name evidence="11" type="ORF">X907_2745</name>
</gene>
<keyword evidence="5" id="KW-0479">Metal-binding</keyword>
<proteinExistence type="inferred from homology"/>
<name>A0A3T0ED94_9PROT</name>
<organism evidence="11 12">
    <name type="scientific">Glycocaulis alkaliphilus</name>
    <dbReference type="NCBI Taxonomy" id="1434191"/>
    <lineage>
        <taxon>Bacteria</taxon>
        <taxon>Pseudomonadati</taxon>
        <taxon>Pseudomonadota</taxon>
        <taxon>Alphaproteobacteria</taxon>
        <taxon>Maricaulales</taxon>
        <taxon>Maricaulaceae</taxon>
        <taxon>Glycocaulis</taxon>
    </lineage>
</organism>
<evidence type="ECO:0000256" key="4">
    <source>
        <dbReference type="ARBA" id="ARBA00022684"/>
    </source>
</evidence>
<dbReference type="UniPathway" id="UPA00142">
    <property type="reaction ID" value="UER00210"/>
</dbReference>